<accession>A0A932R002</accession>
<evidence type="ECO:0000313" key="1">
    <source>
        <dbReference type="EMBL" id="MBI3630963.1"/>
    </source>
</evidence>
<organism evidence="1 2">
    <name type="scientific">Candidatus Sungiibacteriota bacterium</name>
    <dbReference type="NCBI Taxonomy" id="2750080"/>
    <lineage>
        <taxon>Bacteria</taxon>
        <taxon>Candidatus Sungiibacteriota</taxon>
    </lineage>
</organism>
<evidence type="ECO:0000313" key="2">
    <source>
        <dbReference type="Proteomes" id="UP000753196"/>
    </source>
</evidence>
<reference evidence="1" key="1">
    <citation type="submission" date="2020-07" db="EMBL/GenBank/DDBJ databases">
        <title>Huge and variable diversity of episymbiotic CPR bacteria and DPANN archaea in groundwater ecosystems.</title>
        <authorList>
            <person name="He C.Y."/>
            <person name="Keren R."/>
            <person name="Whittaker M."/>
            <person name="Farag I.F."/>
            <person name="Doudna J."/>
            <person name="Cate J.H.D."/>
            <person name="Banfield J.F."/>
        </authorList>
    </citation>
    <scope>NUCLEOTIDE SEQUENCE</scope>
    <source>
        <strain evidence="1">NC_groundwater_973_Pr1_S-0.2um_54_13</strain>
    </source>
</reference>
<dbReference type="AlphaFoldDB" id="A0A932R002"/>
<dbReference type="Proteomes" id="UP000753196">
    <property type="component" value="Unassembled WGS sequence"/>
</dbReference>
<protein>
    <submittedName>
        <fullName evidence="1">Nucleotidyl transferase AbiEii/AbiGii toxin family protein</fullName>
    </submittedName>
</protein>
<gene>
    <name evidence="1" type="ORF">HY221_01335</name>
</gene>
<keyword evidence="1" id="KW-0808">Transferase</keyword>
<name>A0A932R002_9BACT</name>
<comment type="caution">
    <text evidence="1">The sequence shown here is derived from an EMBL/GenBank/DDBJ whole genome shotgun (WGS) entry which is preliminary data.</text>
</comment>
<dbReference type="EMBL" id="JACQCR010000031">
    <property type="protein sequence ID" value="MBI3630963.1"/>
    <property type="molecule type" value="Genomic_DNA"/>
</dbReference>
<sequence>MHPEALTEKGKEIFAKLPAFAEYYLAGGTALALHLGHRRSFDFDLFSSGSIPRELLLKVRRIFGAAVAAPSVNNPDELTVFVEGVKVTFLCYPFPLLTDVAWYEGMRLLSVRELAVTKAYTIGRRGTYKDYVDLYAILAGRHTSLEAIIDLAKQKYLDEFNARLFLEQMIYLDDIEDTDIFFLGMSISKDDIQAFFESCVRDFKL</sequence>
<dbReference type="Pfam" id="PF08843">
    <property type="entry name" value="AbiEii"/>
    <property type="match status" value="1"/>
</dbReference>
<dbReference type="GO" id="GO:0016740">
    <property type="term" value="F:transferase activity"/>
    <property type="evidence" value="ECO:0007669"/>
    <property type="project" value="UniProtKB-KW"/>
</dbReference>
<dbReference type="InterPro" id="IPR014942">
    <property type="entry name" value="AbiEii"/>
</dbReference>
<proteinExistence type="predicted"/>